<accession>A0AA85JXC5</accession>
<feature type="compositionally biased region" description="Polar residues" evidence="1">
    <location>
        <begin position="106"/>
        <end position="123"/>
    </location>
</feature>
<protein>
    <submittedName>
        <fullName evidence="3">Uncharacterized protein</fullName>
    </submittedName>
</protein>
<reference evidence="2" key="1">
    <citation type="submission" date="2022-06" db="EMBL/GenBank/DDBJ databases">
        <authorList>
            <person name="Berger JAMES D."/>
            <person name="Berger JAMES D."/>
        </authorList>
    </citation>
    <scope>NUCLEOTIDE SEQUENCE [LARGE SCALE GENOMIC DNA]</scope>
</reference>
<evidence type="ECO:0000313" key="3">
    <source>
        <dbReference type="WBParaSite" id="TREG1_46480.1"/>
    </source>
</evidence>
<reference evidence="3" key="2">
    <citation type="submission" date="2023-11" db="UniProtKB">
        <authorList>
            <consortium name="WormBaseParasite"/>
        </authorList>
    </citation>
    <scope>IDENTIFICATION</scope>
</reference>
<proteinExistence type="predicted"/>
<sequence>MVSSNPYKPDECNSIRGTSPADRLQVARRTRLCFSRLQEVHTKVNCESVSTFSSNLNVKPASSRSDHELCDYICVVNMSVVAAGKPLLNEVSQTAAQFVQKKRVTVSESGSDARSSQGITGQSKGIKPLRTCGEEPKLSTAVIKEFENDEVNHTNGGKVDICDNDHCSAHLSLADHGEMNGMSTTTELNKGSVQLERGVELRADAMAEGVDTHETVRVNDQRVAHLSTDVNAKLEPTIKIATF</sequence>
<organism evidence="2 3">
    <name type="scientific">Trichobilharzia regenti</name>
    <name type="common">Nasal bird schistosome</name>
    <dbReference type="NCBI Taxonomy" id="157069"/>
    <lineage>
        <taxon>Eukaryota</taxon>
        <taxon>Metazoa</taxon>
        <taxon>Spiralia</taxon>
        <taxon>Lophotrochozoa</taxon>
        <taxon>Platyhelminthes</taxon>
        <taxon>Trematoda</taxon>
        <taxon>Digenea</taxon>
        <taxon>Strigeidida</taxon>
        <taxon>Schistosomatoidea</taxon>
        <taxon>Schistosomatidae</taxon>
        <taxon>Trichobilharzia</taxon>
    </lineage>
</organism>
<evidence type="ECO:0000313" key="2">
    <source>
        <dbReference type="Proteomes" id="UP000050795"/>
    </source>
</evidence>
<feature type="region of interest" description="Disordered" evidence="1">
    <location>
        <begin position="1"/>
        <end position="20"/>
    </location>
</feature>
<feature type="region of interest" description="Disordered" evidence="1">
    <location>
        <begin position="104"/>
        <end position="131"/>
    </location>
</feature>
<evidence type="ECO:0000256" key="1">
    <source>
        <dbReference type="SAM" id="MobiDB-lite"/>
    </source>
</evidence>
<dbReference type="AlphaFoldDB" id="A0AA85JXC5"/>
<dbReference type="Proteomes" id="UP000050795">
    <property type="component" value="Unassembled WGS sequence"/>
</dbReference>
<dbReference type="WBParaSite" id="TREG1_46480.1">
    <property type="protein sequence ID" value="TREG1_46480.1"/>
    <property type="gene ID" value="TREG1_46480"/>
</dbReference>
<keyword evidence="2" id="KW-1185">Reference proteome</keyword>
<name>A0AA85JXC5_TRIRE</name>